<dbReference type="SUPFAM" id="SSF49313">
    <property type="entry name" value="Cadherin-like"/>
    <property type="match status" value="1"/>
</dbReference>
<keyword evidence="5" id="KW-1133">Transmembrane helix</keyword>
<feature type="signal peptide" evidence="8">
    <location>
        <begin position="1"/>
        <end position="25"/>
    </location>
</feature>
<dbReference type="Pfam" id="PF00028">
    <property type="entry name" value="Cadherin"/>
    <property type="match status" value="1"/>
</dbReference>
<dbReference type="SMART" id="SM00112">
    <property type="entry name" value="CA"/>
    <property type="match status" value="1"/>
</dbReference>
<evidence type="ECO:0000256" key="8">
    <source>
        <dbReference type="SAM" id="SignalP"/>
    </source>
</evidence>
<evidence type="ECO:0000256" key="5">
    <source>
        <dbReference type="ARBA" id="ARBA00022989"/>
    </source>
</evidence>
<keyword evidence="10" id="KW-1185">Reference proteome</keyword>
<dbReference type="GO" id="GO:0005509">
    <property type="term" value="F:calcium ion binding"/>
    <property type="evidence" value="ECO:0007669"/>
    <property type="project" value="UniProtKB-UniRule"/>
</dbReference>
<feature type="domain" description="Cadherin" evidence="9">
    <location>
        <begin position="160"/>
        <end position="269"/>
    </location>
</feature>
<dbReference type="Proteomes" id="UP000515135">
    <property type="component" value="Unplaced"/>
</dbReference>
<dbReference type="AlphaFoldDB" id="A0A6P4YCI6"/>
<dbReference type="InterPro" id="IPR020894">
    <property type="entry name" value="Cadherin_CS"/>
</dbReference>
<sequence length="420" mass="46663">MAAGHEKSWLILIILMTCNCQHAAADILHPSRYTDLYFPRFVYTATVYGDHDVMSPIAQVIAVSRGNVTVTYGIRHIACGEDGDETTVAADSGVFSINPQDGRVYTSVNNPRCVGKGLSNITWMITIAASSDHFYDTALLEVEVKPDQTFNCDPKDICFGPTELIFSVEEESAPSVLFVFPPGYAANSCPHTRATYGISQGNENGDFAVDRQSSALVTTRRLDRDTTDSYPVTIVCRLHHRARGRKTESISTAAAHVAVTDVNDNQPSLLPIVNRQNVVHIADRHKGSHILPSPVELWDPDLAPNPHEVNHYHVAIETEISDFVETQLDIEEQAGPTGVPGTRLKTYLLLKKTVPYMMKGEYPIRITWKDTSADAVQNTDFETLNFTIVIDPIQLQFQNRTYKAVVDKRATKFTRKIITV</sequence>
<dbReference type="InterPro" id="IPR015919">
    <property type="entry name" value="Cadherin-like_sf"/>
</dbReference>
<protein>
    <submittedName>
        <fullName evidence="11">Uncharacterized protein LOC109466600</fullName>
    </submittedName>
</protein>
<dbReference type="PROSITE" id="PS50268">
    <property type="entry name" value="CADHERIN_2"/>
    <property type="match status" value="1"/>
</dbReference>
<evidence type="ECO:0000256" key="3">
    <source>
        <dbReference type="ARBA" id="ARBA00022737"/>
    </source>
</evidence>
<evidence type="ECO:0000256" key="4">
    <source>
        <dbReference type="ARBA" id="ARBA00022837"/>
    </source>
</evidence>
<evidence type="ECO:0000256" key="6">
    <source>
        <dbReference type="ARBA" id="ARBA00023136"/>
    </source>
</evidence>
<dbReference type="GO" id="GO:0005886">
    <property type="term" value="C:plasma membrane"/>
    <property type="evidence" value="ECO:0007669"/>
    <property type="project" value="UniProtKB-SubCell"/>
</dbReference>
<dbReference type="OrthoDB" id="10410442at2759"/>
<organism evidence="10 11">
    <name type="scientific">Branchiostoma belcheri</name>
    <name type="common">Amphioxus</name>
    <dbReference type="NCBI Taxonomy" id="7741"/>
    <lineage>
        <taxon>Eukaryota</taxon>
        <taxon>Metazoa</taxon>
        <taxon>Chordata</taxon>
        <taxon>Cephalochordata</taxon>
        <taxon>Leptocardii</taxon>
        <taxon>Amphioxiformes</taxon>
        <taxon>Branchiostomatidae</taxon>
        <taxon>Branchiostoma</taxon>
    </lineage>
</organism>
<dbReference type="CDD" id="cd11304">
    <property type="entry name" value="Cadherin_repeat"/>
    <property type="match status" value="1"/>
</dbReference>
<accession>A0A6P4YCI6</accession>
<dbReference type="GeneID" id="109466600"/>
<keyword evidence="6" id="KW-0472">Membrane</keyword>
<dbReference type="GO" id="GO:0007156">
    <property type="term" value="P:homophilic cell adhesion via plasma membrane adhesion molecules"/>
    <property type="evidence" value="ECO:0007669"/>
    <property type="project" value="InterPro"/>
</dbReference>
<dbReference type="Gene3D" id="2.60.40.60">
    <property type="entry name" value="Cadherins"/>
    <property type="match status" value="1"/>
</dbReference>
<dbReference type="RefSeq" id="XP_019619889.1">
    <property type="nucleotide sequence ID" value="XM_019764330.1"/>
</dbReference>
<evidence type="ECO:0000256" key="7">
    <source>
        <dbReference type="PROSITE-ProRule" id="PRU00043"/>
    </source>
</evidence>
<keyword evidence="3" id="KW-0677">Repeat</keyword>
<keyword evidence="8" id="KW-0732">Signal</keyword>
<dbReference type="PANTHER" id="PTHR24026:SF126">
    <property type="entry name" value="PROTOCADHERIN FAT 4"/>
    <property type="match status" value="1"/>
</dbReference>
<dbReference type="PRINTS" id="PR00205">
    <property type="entry name" value="CADHERIN"/>
</dbReference>
<evidence type="ECO:0000313" key="10">
    <source>
        <dbReference type="Proteomes" id="UP000515135"/>
    </source>
</evidence>
<feature type="chain" id="PRO_5028133130" evidence="8">
    <location>
        <begin position="26"/>
        <end position="420"/>
    </location>
</feature>
<evidence type="ECO:0000256" key="1">
    <source>
        <dbReference type="ARBA" id="ARBA00004370"/>
    </source>
</evidence>
<evidence type="ECO:0000256" key="2">
    <source>
        <dbReference type="ARBA" id="ARBA00022692"/>
    </source>
</evidence>
<dbReference type="PANTHER" id="PTHR24026">
    <property type="entry name" value="FAT ATYPICAL CADHERIN-RELATED"/>
    <property type="match status" value="1"/>
</dbReference>
<gene>
    <name evidence="11" type="primary">LOC109466600</name>
</gene>
<dbReference type="InterPro" id="IPR002126">
    <property type="entry name" value="Cadherin-like_dom"/>
</dbReference>
<comment type="subcellular location">
    <subcellularLocation>
        <location evidence="1">Membrane</location>
    </subcellularLocation>
</comment>
<evidence type="ECO:0000259" key="9">
    <source>
        <dbReference type="PROSITE" id="PS50268"/>
    </source>
</evidence>
<name>A0A6P4YCI6_BRABE</name>
<dbReference type="PROSITE" id="PS00232">
    <property type="entry name" value="CADHERIN_1"/>
    <property type="match status" value="1"/>
</dbReference>
<keyword evidence="2" id="KW-0812">Transmembrane</keyword>
<evidence type="ECO:0000313" key="11">
    <source>
        <dbReference type="RefSeq" id="XP_019619889.1"/>
    </source>
</evidence>
<reference evidence="11" key="1">
    <citation type="submission" date="2025-08" db="UniProtKB">
        <authorList>
            <consortium name="RefSeq"/>
        </authorList>
    </citation>
    <scope>IDENTIFICATION</scope>
    <source>
        <tissue evidence="11">Gonad</tissue>
    </source>
</reference>
<keyword evidence="4 7" id="KW-0106">Calcium</keyword>
<dbReference type="KEGG" id="bbel:109466600"/>
<proteinExistence type="predicted"/>